<dbReference type="Proteomes" id="UP000694409">
    <property type="component" value="Unassembled WGS sequence"/>
</dbReference>
<dbReference type="Ensembl" id="ENSSCAT00000008351.1">
    <property type="protein sequence ID" value="ENSSCAP00000007359.1"/>
    <property type="gene ID" value="ENSSCAG00000005682.1"/>
</dbReference>
<organism evidence="1 2">
    <name type="scientific">Serinus canaria</name>
    <name type="common">Island canary</name>
    <name type="synonym">Fringilla canaria</name>
    <dbReference type="NCBI Taxonomy" id="9135"/>
    <lineage>
        <taxon>Eukaryota</taxon>
        <taxon>Metazoa</taxon>
        <taxon>Chordata</taxon>
        <taxon>Craniata</taxon>
        <taxon>Vertebrata</taxon>
        <taxon>Euteleostomi</taxon>
        <taxon>Archelosauria</taxon>
        <taxon>Archosauria</taxon>
        <taxon>Dinosauria</taxon>
        <taxon>Saurischia</taxon>
        <taxon>Theropoda</taxon>
        <taxon>Coelurosauria</taxon>
        <taxon>Aves</taxon>
        <taxon>Neognathae</taxon>
        <taxon>Neoaves</taxon>
        <taxon>Telluraves</taxon>
        <taxon>Australaves</taxon>
        <taxon>Passeriformes</taxon>
        <taxon>Passeroidea</taxon>
        <taxon>Fringillidae</taxon>
        <taxon>Carduelinae</taxon>
        <taxon>Serinus</taxon>
    </lineage>
</organism>
<proteinExistence type="predicted"/>
<evidence type="ECO:0000313" key="1">
    <source>
        <dbReference type="Ensembl" id="ENSSCAP00000007359.1"/>
    </source>
</evidence>
<reference evidence="1" key="1">
    <citation type="submission" date="2025-08" db="UniProtKB">
        <authorList>
            <consortium name="Ensembl"/>
        </authorList>
    </citation>
    <scope>IDENTIFICATION</scope>
</reference>
<dbReference type="GeneTree" id="ENSGT01110000267737"/>
<evidence type="ECO:0000313" key="2">
    <source>
        <dbReference type="Proteomes" id="UP000694409"/>
    </source>
</evidence>
<name>A0A8C9MQV2_SERCA</name>
<protein>
    <submittedName>
        <fullName evidence="1">Uncharacterized protein</fullName>
    </submittedName>
</protein>
<accession>A0A8C9MQV2</accession>
<reference evidence="1" key="2">
    <citation type="submission" date="2025-09" db="UniProtKB">
        <authorList>
            <consortium name="Ensembl"/>
        </authorList>
    </citation>
    <scope>IDENTIFICATION</scope>
</reference>
<dbReference type="OMA" id="LEYMGRM"/>
<keyword evidence="2" id="KW-1185">Reference proteome</keyword>
<sequence>MPIWSVMCCQLWEDPSFLRLDTTMPFTSISSYHSFRRSGVFRIIEAMRAPFTGGLEYMGRMRIFSWDSTLLASSASLQITVKAPARSPKRITEYLDPMFLAKDCDRTMLMPCSMKYRTAQASRLMSPLAKPWYAMSKYTRRFRFCQQRWKRVSQKLSNPPRSRAAG</sequence>
<dbReference type="AlphaFoldDB" id="A0A8C9MQV2"/>